<dbReference type="SUPFAM" id="SSF52821">
    <property type="entry name" value="Rhodanese/Cell cycle control phosphatase"/>
    <property type="match status" value="1"/>
</dbReference>
<dbReference type="AlphaFoldDB" id="A0A844ZTZ2"/>
<dbReference type="InterPro" id="IPR001763">
    <property type="entry name" value="Rhodanese-like_dom"/>
</dbReference>
<dbReference type="PROSITE" id="PS50206">
    <property type="entry name" value="RHODANESE_3"/>
    <property type="match status" value="1"/>
</dbReference>
<accession>A0A844ZTZ2</accession>
<dbReference type="EMBL" id="WTYX01000002">
    <property type="protein sequence ID" value="MXO91771.1"/>
    <property type="molecule type" value="Genomic_DNA"/>
</dbReference>
<feature type="chain" id="PRO_5032282918" evidence="1">
    <location>
        <begin position="23"/>
        <end position="171"/>
    </location>
</feature>
<evidence type="ECO:0000256" key="1">
    <source>
        <dbReference type="SAM" id="SignalP"/>
    </source>
</evidence>
<proteinExistence type="predicted"/>
<dbReference type="OrthoDB" id="9789585at2"/>
<comment type="caution">
    <text evidence="3">The sequence shown here is derived from an EMBL/GenBank/DDBJ whole genome shotgun (WGS) entry which is preliminary data.</text>
</comment>
<reference evidence="3 4" key="1">
    <citation type="submission" date="2019-12" db="EMBL/GenBank/DDBJ databases">
        <title>Genomic-based taxomic classification of the family Erythrobacteraceae.</title>
        <authorList>
            <person name="Xu L."/>
        </authorList>
    </citation>
    <scope>NUCLEOTIDE SEQUENCE [LARGE SCALE GENOMIC DNA]</scope>
    <source>
        <strain evidence="3 4">KCTC 52763</strain>
    </source>
</reference>
<dbReference type="Proteomes" id="UP000442714">
    <property type="component" value="Unassembled WGS sequence"/>
</dbReference>
<evidence type="ECO:0000313" key="3">
    <source>
        <dbReference type="EMBL" id="MXO91771.1"/>
    </source>
</evidence>
<gene>
    <name evidence="3" type="ORF">GRI41_13115</name>
</gene>
<keyword evidence="1" id="KW-0732">Signal</keyword>
<dbReference type="RefSeq" id="WP_160605523.1">
    <property type="nucleotide sequence ID" value="NZ_WTYX01000002.1"/>
</dbReference>
<dbReference type="SMART" id="SM00450">
    <property type="entry name" value="RHOD"/>
    <property type="match status" value="1"/>
</dbReference>
<dbReference type="CDD" id="cd00158">
    <property type="entry name" value="RHOD"/>
    <property type="match status" value="1"/>
</dbReference>
<feature type="signal peptide" evidence="1">
    <location>
        <begin position="1"/>
        <end position="22"/>
    </location>
</feature>
<evidence type="ECO:0000259" key="2">
    <source>
        <dbReference type="PROSITE" id="PS50206"/>
    </source>
</evidence>
<sequence length="171" mass="18430">MMRAFALSTACAAILAAAPLSAQDANPQIDYDGFVALTIELAETREQHRLSLDAFLAKLQEGDAVLLDTRSAAAFKNGHIEGAINLPFSDFTDEKLAKVLGTDTNRPILIYCNNNFSDNVAPVVSKRAPLALNIPTFINLHGYGYTNVWELADVVPTSDVDWVSADTASDS</sequence>
<protein>
    <submittedName>
        <fullName evidence="3">Rhodanese-like domain-containing protein</fullName>
    </submittedName>
</protein>
<dbReference type="Gene3D" id="3.40.250.10">
    <property type="entry name" value="Rhodanese-like domain"/>
    <property type="match status" value="1"/>
</dbReference>
<evidence type="ECO:0000313" key="4">
    <source>
        <dbReference type="Proteomes" id="UP000442714"/>
    </source>
</evidence>
<keyword evidence="4" id="KW-1185">Reference proteome</keyword>
<organism evidence="3 4">
    <name type="scientific">Pontixanthobacter aquaemixtae</name>
    <dbReference type="NCBI Taxonomy" id="1958940"/>
    <lineage>
        <taxon>Bacteria</taxon>
        <taxon>Pseudomonadati</taxon>
        <taxon>Pseudomonadota</taxon>
        <taxon>Alphaproteobacteria</taxon>
        <taxon>Sphingomonadales</taxon>
        <taxon>Erythrobacteraceae</taxon>
        <taxon>Pontixanthobacter</taxon>
    </lineage>
</organism>
<dbReference type="Pfam" id="PF00581">
    <property type="entry name" value="Rhodanese"/>
    <property type="match status" value="1"/>
</dbReference>
<feature type="domain" description="Rhodanese" evidence="2">
    <location>
        <begin position="60"/>
        <end position="113"/>
    </location>
</feature>
<name>A0A844ZTZ2_9SPHN</name>
<dbReference type="InterPro" id="IPR036873">
    <property type="entry name" value="Rhodanese-like_dom_sf"/>
</dbReference>